<evidence type="ECO:0000313" key="2">
    <source>
        <dbReference type="EMBL" id="MFD0897122.1"/>
    </source>
</evidence>
<comment type="caution">
    <text evidence="2">The sequence shown here is derived from an EMBL/GenBank/DDBJ whole genome shotgun (WGS) entry which is preliminary data.</text>
</comment>
<dbReference type="EMBL" id="JBHTIO010000027">
    <property type="protein sequence ID" value="MFD0897122.1"/>
    <property type="molecule type" value="Genomic_DNA"/>
</dbReference>
<dbReference type="InterPro" id="IPR003034">
    <property type="entry name" value="SAP_dom"/>
</dbReference>
<protein>
    <submittedName>
        <fullName evidence="2">SAP domain-containing protein</fullName>
    </submittedName>
</protein>
<organism evidence="2 3">
    <name type="scientific">Loigolactobacillus binensis</name>
    <dbReference type="NCBI Taxonomy" id="2559922"/>
    <lineage>
        <taxon>Bacteria</taxon>
        <taxon>Bacillati</taxon>
        <taxon>Bacillota</taxon>
        <taxon>Bacilli</taxon>
        <taxon>Lactobacillales</taxon>
        <taxon>Lactobacillaceae</taxon>
        <taxon>Loigolactobacillus</taxon>
    </lineage>
</organism>
<dbReference type="Proteomes" id="UP001597104">
    <property type="component" value="Unassembled WGS sequence"/>
</dbReference>
<proteinExistence type="predicted"/>
<accession>A0ABW3ECM9</accession>
<reference evidence="3" key="1">
    <citation type="journal article" date="2019" name="Int. J. Syst. Evol. Microbiol.">
        <title>The Global Catalogue of Microorganisms (GCM) 10K type strain sequencing project: providing services to taxonomists for standard genome sequencing and annotation.</title>
        <authorList>
            <consortium name="The Broad Institute Genomics Platform"/>
            <consortium name="The Broad Institute Genome Sequencing Center for Infectious Disease"/>
            <person name="Wu L."/>
            <person name="Ma J."/>
        </authorList>
    </citation>
    <scope>NUCLEOTIDE SEQUENCE [LARGE SCALE GENOMIC DNA]</scope>
    <source>
        <strain evidence="3">CCM 8925</strain>
    </source>
</reference>
<gene>
    <name evidence="2" type="ORF">ACFQZ7_05150</name>
</gene>
<evidence type="ECO:0000259" key="1">
    <source>
        <dbReference type="PROSITE" id="PS50800"/>
    </source>
</evidence>
<dbReference type="RefSeq" id="WP_223877051.1">
    <property type="nucleotide sequence ID" value="NZ_BJDN01000020.1"/>
</dbReference>
<dbReference type="Gene3D" id="1.10.720.30">
    <property type="entry name" value="SAP domain"/>
    <property type="match status" value="1"/>
</dbReference>
<dbReference type="InterPro" id="IPR036361">
    <property type="entry name" value="SAP_dom_sf"/>
</dbReference>
<sequence>MTPIKILALMLAAKQPTTFTLTQPFWWHRYRVHPANWLTEFVTAELLSITRAPELSLQRQTVKWLKQQLRQRQLKISGRKAELIQRLQGAMTATELAVQFPQHYYQLTSTGTQLVQQNQFVLWLHQYYVAGIVDFTAASRTQLPTDLDLAATLNWLLDAAAKQAVADWPQRYYLTHLRFQFAWQTQHKGTALNALLDCIRIKLAGLVQLAPLTEAALVWPTTTYKIEPFYTYMLQQIRQEYTLSVADIVAAFDQRSSVFVLPRQLFSAAEMQQLLRWTLTAQDQKIAQLYQQKQKALLM</sequence>
<dbReference type="SMART" id="SM00513">
    <property type="entry name" value="SAP"/>
    <property type="match status" value="1"/>
</dbReference>
<name>A0ABW3ECM9_9LACO</name>
<keyword evidence="3" id="KW-1185">Reference proteome</keyword>
<dbReference type="Pfam" id="PF02037">
    <property type="entry name" value="SAP"/>
    <property type="match status" value="1"/>
</dbReference>
<feature type="domain" description="SAP" evidence="1">
    <location>
        <begin position="57"/>
        <end position="91"/>
    </location>
</feature>
<dbReference type="SUPFAM" id="SSF68906">
    <property type="entry name" value="SAP domain"/>
    <property type="match status" value="1"/>
</dbReference>
<evidence type="ECO:0000313" key="3">
    <source>
        <dbReference type="Proteomes" id="UP001597104"/>
    </source>
</evidence>
<dbReference type="PROSITE" id="PS50800">
    <property type="entry name" value="SAP"/>
    <property type="match status" value="1"/>
</dbReference>